<comment type="caution">
    <text evidence="2">The sequence shown here is derived from an EMBL/GenBank/DDBJ whole genome shotgun (WGS) entry which is preliminary data.</text>
</comment>
<gene>
    <name evidence="2" type="ORF">CRM92_10580</name>
</gene>
<dbReference type="GO" id="GO:0022857">
    <property type="term" value="F:transmembrane transporter activity"/>
    <property type="evidence" value="ECO:0007669"/>
    <property type="project" value="InterPro"/>
</dbReference>
<dbReference type="Pfam" id="PF04632">
    <property type="entry name" value="FUSC"/>
    <property type="match status" value="1"/>
</dbReference>
<feature type="non-terminal residue" evidence="2">
    <location>
        <position position="82"/>
    </location>
</feature>
<organism evidence="2 3">
    <name type="scientific">Rothia dentocariosa</name>
    <dbReference type="NCBI Taxonomy" id="2047"/>
    <lineage>
        <taxon>Bacteria</taxon>
        <taxon>Bacillati</taxon>
        <taxon>Actinomycetota</taxon>
        <taxon>Actinomycetes</taxon>
        <taxon>Micrococcales</taxon>
        <taxon>Micrococcaceae</taxon>
        <taxon>Rothia</taxon>
    </lineage>
</organism>
<evidence type="ECO:0000313" key="3">
    <source>
        <dbReference type="Proteomes" id="UP000219947"/>
    </source>
</evidence>
<keyword evidence="1" id="KW-0812">Transmembrane</keyword>
<keyword evidence="1" id="KW-0472">Membrane</keyword>
<reference evidence="2" key="1">
    <citation type="submission" date="2017-10" db="EMBL/GenBank/DDBJ databases">
        <title>Kefir isolates.</title>
        <authorList>
            <person name="Kim Y."/>
            <person name="Blasche S."/>
        </authorList>
    </citation>
    <scope>NUCLEOTIDE SEQUENCE [LARGE SCALE GENOMIC DNA]</scope>
    <source>
        <strain evidence="2">OG2-2</strain>
    </source>
</reference>
<protein>
    <submittedName>
        <fullName evidence="2">Fusaric acid resistance protein FusB</fullName>
    </submittedName>
</protein>
<dbReference type="Proteomes" id="UP000219947">
    <property type="component" value="Unassembled WGS sequence"/>
</dbReference>
<dbReference type="GO" id="GO:0005886">
    <property type="term" value="C:plasma membrane"/>
    <property type="evidence" value="ECO:0007669"/>
    <property type="project" value="InterPro"/>
</dbReference>
<keyword evidence="3" id="KW-1185">Reference proteome</keyword>
<proteinExistence type="predicted"/>
<dbReference type="InterPro" id="IPR006726">
    <property type="entry name" value="PHBA_efflux_AaeB/fusaric-R"/>
</dbReference>
<evidence type="ECO:0000313" key="2">
    <source>
        <dbReference type="EMBL" id="PEN14133.1"/>
    </source>
</evidence>
<feature type="transmembrane region" description="Helical" evidence="1">
    <location>
        <begin position="42"/>
        <end position="63"/>
    </location>
</feature>
<dbReference type="AlphaFoldDB" id="A0A2A8CZW1"/>
<name>A0A2A8CZW1_9MICC</name>
<sequence length="82" mass="8852">MPSLSFPLLDRIGRLRAFRPLGPPGVQSKLPLSWLLAPTPSAIGFALRTTAAALIALVIALWMELDDPQWAAMTVWIVAQGS</sequence>
<accession>A0A2A8CZW1</accession>
<dbReference type="EMBL" id="PDEV01000029">
    <property type="protein sequence ID" value="PEN14133.1"/>
    <property type="molecule type" value="Genomic_DNA"/>
</dbReference>
<evidence type="ECO:0000256" key="1">
    <source>
        <dbReference type="SAM" id="Phobius"/>
    </source>
</evidence>
<keyword evidence="1" id="KW-1133">Transmembrane helix</keyword>